<proteinExistence type="predicted"/>
<dbReference type="AlphaFoldDB" id="A0A256G4V2"/>
<name>A0A256G4V2_9HYPH</name>
<keyword evidence="2" id="KW-1185">Reference proteome</keyword>
<protein>
    <submittedName>
        <fullName evidence="1">Uncharacterized protein</fullName>
    </submittedName>
</protein>
<organism evidence="1 2">
    <name type="scientific">Brucella pseudogrignonensis</name>
    <dbReference type="NCBI Taxonomy" id="419475"/>
    <lineage>
        <taxon>Bacteria</taxon>
        <taxon>Pseudomonadati</taxon>
        <taxon>Pseudomonadota</taxon>
        <taxon>Alphaproteobacteria</taxon>
        <taxon>Hyphomicrobiales</taxon>
        <taxon>Brucellaceae</taxon>
        <taxon>Brucella/Ochrobactrum group</taxon>
        <taxon>Brucella</taxon>
    </lineage>
</organism>
<reference evidence="1 2" key="1">
    <citation type="submission" date="2017-07" db="EMBL/GenBank/DDBJ databases">
        <title>Phylogenetic study on the rhizospheric bacterium Ochrobactrum sp. A44.</title>
        <authorList>
            <person name="Krzyzanowska D.M."/>
            <person name="Ossowicki A."/>
            <person name="Rajewska M."/>
            <person name="Maciag T."/>
            <person name="Kaczynski Z."/>
            <person name="Czerwicka M."/>
            <person name="Jafra S."/>
        </authorList>
    </citation>
    <scope>NUCLEOTIDE SEQUENCE [LARGE SCALE GENOMIC DNA]</scope>
    <source>
        <strain evidence="1 2">CCUG 30717</strain>
    </source>
</reference>
<evidence type="ECO:0000313" key="1">
    <source>
        <dbReference type="EMBL" id="OYR21970.1"/>
    </source>
</evidence>
<dbReference type="Proteomes" id="UP000216188">
    <property type="component" value="Unassembled WGS sequence"/>
</dbReference>
<comment type="caution">
    <text evidence="1">The sequence shown here is derived from an EMBL/GenBank/DDBJ whole genome shotgun (WGS) entry which is preliminary data.</text>
</comment>
<evidence type="ECO:0000313" key="2">
    <source>
        <dbReference type="Proteomes" id="UP000216188"/>
    </source>
</evidence>
<dbReference type="EMBL" id="NNRM01000046">
    <property type="protein sequence ID" value="OYR21970.1"/>
    <property type="molecule type" value="Genomic_DNA"/>
</dbReference>
<sequence length="38" mass="4474">MNRRWMGLARWVDAIWQLCFLTQSCFKKSGASAINLRD</sequence>
<gene>
    <name evidence="1" type="ORF">CEV34_4771</name>
</gene>
<dbReference type="PROSITE" id="PS51257">
    <property type="entry name" value="PROKAR_LIPOPROTEIN"/>
    <property type="match status" value="1"/>
</dbReference>
<accession>A0A256G4V2</accession>